<dbReference type="RefSeq" id="WP_166931310.1">
    <property type="nucleotide sequence ID" value="NZ_BAAADD010000001.1"/>
</dbReference>
<evidence type="ECO:0000313" key="3">
    <source>
        <dbReference type="Proteomes" id="UP001499951"/>
    </source>
</evidence>
<gene>
    <name evidence="2" type="ORF">GCM10008942_05090</name>
</gene>
<proteinExistence type="predicted"/>
<evidence type="ECO:0000313" key="2">
    <source>
        <dbReference type="EMBL" id="GAA0559590.1"/>
    </source>
</evidence>
<dbReference type="EMBL" id="BAAADD010000001">
    <property type="protein sequence ID" value="GAA0559590.1"/>
    <property type="molecule type" value="Genomic_DNA"/>
</dbReference>
<evidence type="ECO:0000256" key="1">
    <source>
        <dbReference type="SAM" id="SignalP"/>
    </source>
</evidence>
<keyword evidence="3" id="KW-1185">Reference proteome</keyword>
<sequence>MRALVLVAALAAMTGTGLAKPPQKPAAPAKTEATWISICFGEDAQYTQTVNGPGFFHVGNGDRSYQTQKLVQSYYDGNMVCAVPDPKAPRATTDIALICADKNTKMISIMYGRDKGSKPATPANALPYCKARIDALQ</sequence>
<comment type="caution">
    <text evidence="2">The sequence shown here is derived from an EMBL/GenBank/DDBJ whole genome shotgun (WGS) entry which is preliminary data.</text>
</comment>
<accession>A0ABN1E694</accession>
<reference evidence="2 3" key="1">
    <citation type="journal article" date="2019" name="Int. J. Syst. Evol. Microbiol.">
        <title>The Global Catalogue of Microorganisms (GCM) 10K type strain sequencing project: providing services to taxonomists for standard genome sequencing and annotation.</title>
        <authorList>
            <consortium name="The Broad Institute Genomics Platform"/>
            <consortium name="The Broad Institute Genome Sequencing Center for Infectious Disease"/>
            <person name="Wu L."/>
            <person name="Ma J."/>
        </authorList>
    </citation>
    <scope>NUCLEOTIDE SEQUENCE [LARGE SCALE GENOMIC DNA]</scope>
    <source>
        <strain evidence="2 3">JCM 15089</strain>
    </source>
</reference>
<feature type="signal peptide" evidence="1">
    <location>
        <begin position="1"/>
        <end position="19"/>
    </location>
</feature>
<feature type="chain" id="PRO_5045631011" evidence="1">
    <location>
        <begin position="20"/>
        <end position="137"/>
    </location>
</feature>
<protein>
    <submittedName>
        <fullName evidence="2">Uncharacterized protein</fullName>
    </submittedName>
</protein>
<name>A0ABN1E694_9PROT</name>
<keyword evidence="1" id="KW-0732">Signal</keyword>
<dbReference type="Proteomes" id="UP001499951">
    <property type="component" value="Unassembled WGS sequence"/>
</dbReference>
<organism evidence="2 3">
    <name type="scientific">Rhizomicrobium electricum</name>
    <dbReference type="NCBI Taxonomy" id="480070"/>
    <lineage>
        <taxon>Bacteria</taxon>
        <taxon>Pseudomonadati</taxon>
        <taxon>Pseudomonadota</taxon>
        <taxon>Alphaproteobacteria</taxon>
        <taxon>Micropepsales</taxon>
        <taxon>Micropepsaceae</taxon>
        <taxon>Rhizomicrobium</taxon>
    </lineage>
</organism>